<dbReference type="InterPro" id="IPR011006">
    <property type="entry name" value="CheY-like_superfamily"/>
</dbReference>
<dbReference type="CDD" id="cd01948">
    <property type="entry name" value="EAL"/>
    <property type="match status" value="1"/>
</dbReference>
<dbReference type="EMBL" id="JBITWC010000007">
    <property type="protein sequence ID" value="MFI8749523.1"/>
    <property type="molecule type" value="Genomic_DNA"/>
</dbReference>
<evidence type="ECO:0000313" key="4">
    <source>
        <dbReference type="EMBL" id="MFI8749523.1"/>
    </source>
</evidence>
<dbReference type="Pfam" id="PF00563">
    <property type="entry name" value="EAL"/>
    <property type="match status" value="1"/>
</dbReference>
<evidence type="ECO:0000313" key="5">
    <source>
        <dbReference type="Proteomes" id="UP001614338"/>
    </source>
</evidence>
<protein>
    <submittedName>
        <fullName evidence="4">EAL domain-containing protein</fullName>
    </submittedName>
</protein>
<keyword evidence="1" id="KW-0597">Phosphoprotein</keyword>
<dbReference type="SUPFAM" id="SSF141868">
    <property type="entry name" value="EAL domain-like"/>
    <property type="match status" value="1"/>
</dbReference>
<reference evidence="4 5" key="1">
    <citation type="submission" date="2024-10" db="EMBL/GenBank/DDBJ databases">
        <title>The Natural Products Discovery Center: Release of the First 8490 Sequenced Strains for Exploring Actinobacteria Biosynthetic Diversity.</title>
        <authorList>
            <person name="Kalkreuter E."/>
            <person name="Kautsar S.A."/>
            <person name="Yang D."/>
            <person name="Bader C.D."/>
            <person name="Teijaro C.N."/>
            <person name="Fluegel L."/>
            <person name="Davis C.M."/>
            <person name="Simpson J.R."/>
            <person name="Lauterbach L."/>
            <person name="Steele A.D."/>
            <person name="Gui C."/>
            <person name="Meng S."/>
            <person name="Li G."/>
            <person name="Viehrig K."/>
            <person name="Ye F."/>
            <person name="Su P."/>
            <person name="Kiefer A.F."/>
            <person name="Nichols A."/>
            <person name="Cepeda A.J."/>
            <person name="Yan W."/>
            <person name="Fan B."/>
            <person name="Jiang Y."/>
            <person name="Adhikari A."/>
            <person name="Zheng C.-J."/>
            <person name="Schuster L."/>
            <person name="Cowan T.M."/>
            <person name="Smanski M.J."/>
            <person name="Chevrette M.G."/>
            <person name="De Carvalho L.P.S."/>
            <person name="Shen B."/>
        </authorList>
    </citation>
    <scope>NUCLEOTIDE SEQUENCE [LARGE SCALE GENOMIC DNA]</scope>
    <source>
        <strain evidence="4 5">NPDC077409</strain>
    </source>
</reference>
<dbReference type="Pfam" id="PF00072">
    <property type="entry name" value="Response_reg"/>
    <property type="match status" value="1"/>
</dbReference>
<dbReference type="PANTHER" id="PTHR33121:SF71">
    <property type="entry name" value="OXYGEN SENSOR PROTEIN DOSP"/>
    <property type="match status" value="1"/>
</dbReference>
<dbReference type="PROSITE" id="PS50110">
    <property type="entry name" value="RESPONSE_REGULATORY"/>
    <property type="match status" value="1"/>
</dbReference>
<dbReference type="InterPro" id="IPR035919">
    <property type="entry name" value="EAL_sf"/>
</dbReference>
<organism evidence="4 5">
    <name type="scientific">Vreelandella lionensis</name>
    <dbReference type="NCBI Taxonomy" id="1144478"/>
    <lineage>
        <taxon>Bacteria</taxon>
        <taxon>Pseudomonadati</taxon>
        <taxon>Pseudomonadota</taxon>
        <taxon>Gammaproteobacteria</taxon>
        <taxon>Oceanospirillales</taxon>
        <taxon>Halomonadaceae</taxon>
        <taxon>Vreelandella</taxon>
    </lineage>
</organism>
<dbReference type="RefSeq" id="WP_399843123.1">
    <property type="nucleotide sequence ID" value="NZ_JBITWC010000007.1"/>
</dbReference>
<dbReference type="SMART" id="SM00052">
    <property type="entry name" value="EAL"/>
    <property type="match status" value="1"/>
</dbReference>
<evidence type="ECO:0000256" key="1">
    <source>
        <dbReference type="PROSITE-ProRule" id="PRU00169"/>
    </source>
</evidence>
<name>A0ABW8BQM8_9GAMM</name>
<dbReference type="InterPro" id="IPR050706">
    <property type="entry name" value="Cyclic-di-GMP_PDE-like"/>
</dbReference>
<dbReference type="PROSITE" id="PS50883">
    <property type="entry name" value="EAL"/>
    <property type="match status" value="1"/>
</dbReference>
<feature type="domain" description="Response regulatory" evidence="2">
    <location>
        <begin position="4"/>
        <end position="123"/>
    </location>
</feature>
<feature type="domain" description="EAL" evidence="3">
    <location>
        <begin position="127"/>
        <end position="380"/>
    </location>
</feature>
<sequence length="403" mass="43948">MPPSALVIDDDVDIQLLGKMLLSRHGFDVATAGCLGELARKPALLNTNLIVLDFGLGDFTGLDILDYLYDLKMNAPILLLSSCSDETAAHAIAEGKSKGLKMLGFLPKAKLMTGLSAFIEQIESSPKPPSVGELAQAIKQQHICLALQPKVSLATGAVVGAEALVRWEDPTRGTIYPDNFIPLAERSGLMVPLTWCILELSFAQLAAWHARGLPLSIAINVPAEFIKAEKMLSMFDTLCSQYPIDMTNVTLELTESVGVECLGYARHVLDELRKRGCKLALDDFGTGYSSLTQLYRLPFDELKIDRSFVSLIDSEPSAQAITLSIVELGARLGMSVVAEGIESAEQQALLAKAHCPIGQGYFISRPLSSVQFDGWLDHQMTIAKRAYSTPTILLAKYFQRYPE</sequence>
<proteinExistence type="predicted"/>
<evidence type="ECO:0000259" key="3">
    <source>
        <dbReference type="PROSITE" id="PS50883"/>
    </source>
</evidence>
<dbReference type="CDD" id="cd00156">
    <property type="entry name" value="REC"/>
    <property type="match status" value="1"/>
</dbReference>
<dbReference type="InterPro" id="IPR001789">
    <property type="entry name" value="Sig_transdc_resp-reg_receiver"/>
</dbReference>
<accession>A0ABW8BQM8</accession>
<dbReference type="PANTHER" id="PTHR33121">
    <property type="entry name" value="CYCLIC DI-GMP PHOSPHODIESTERASE PDEF"/>
    <property type="match status" value="1"/>
</dbReference>
<dbReference type="Proteomes" id="UP001614338">
    <property type="component" value="Unassembled WGS sequence"/>
</dbReference>
<keyword evidence="5" id="KW-1185">Reference proteome</keyword>
<dbReference type="SUPFAM" id="SSF52172">
    <property type="entry name" value="CheY-like"/>
    <property type="match status" value="1"/>
</dbReference>
<gene>
    <name evidence="4" type="ORF">ACIGG6_05905</name>
</gene>
<dbReference type="Gene3D" id="3.40.50.2300">
    <property type="match status" value="1"/>
</dbReference>
<evidence type="ECO:0000259" key="2">
    <source>
        <dbReference type="PROSITE" id="PS50110"/>
    </source>
</evidence>
<comment type="caution">
    <text evidence="4">The sequence shown here is derived from an EMBL/GenBank/DDBJ whole genome shotgun (WGS) entry which is preliminary data.</text>
</comment>
<dbReference type="InterPro" id="IPR001633">
    <property type="entry name" value="EAL_dom"/>
</dbReference>
<feature type="modified residue" description="4-aspartylphosphate" evidence="1">
    <location>
        <position position="53"/>
    </location>
</feature>
<dbReference type="Gene3D" id="3.20.20.450">
    <property type="entry name" value="EAL domain"/>
    <property type="match status" value="1"/>
</dbReference>